<gene>
    <name evidence="1" type="ORF">IE53DRAFT_160920</name>
</gene>
<protein>
    <submittedName>
        <fullName evidence="1">Uncharacterized protein</fullName>
    </submittedName>
</protein>
<dbReference type="EMBL" id="KZ820091">
    <property type="protein sequence ID" value="PWN49146.1"/>
    <property type="molecule type" value="Genomic_DNA"/>
</dbReference>
<evidence type="ECO:0000313" key="1">
    <source>
        <dbReference type="EMBL" id="PWN49146.1"/>
    </source>
</evidence>
<sequence length="1222" mass="133570">MASPSSNDVLGLLSAALSAKDPLDEGKYLLELYNLLKTQPGNIPILFPSLVSLLPRVQPTFKVWISQVMDLAFCRPLLGPEAKSNLAPHAPEAISLLLRDSDKQVVKTAAQCFASIYQILFRISCTDRSKATLWRTVDVIKAQLFHLFESGPQGVKLAVIKCFQRIIQTQSRTPADPRSSQLKNDVNLNMVPQDHPFLRAPALEEESNRMLTQIVTLVFTSNVPDLVMATVNALSTLAKTRAHLAKIIFEAMASWTPAALSSLPHTQVRNVEKTVRVLYFHFLRNNLAGPYASMLAEALEKQKQRMEEAARVHIERKEAEMKRKREQTNENLAQSKRLKVSEKPLAISVPAAPAIAATTATSGLETTKSAPPDAESLNGAVAFRDASLKDSPMNPLASFDVKTLPAQLVIDLIIANLQALSEADLQGAISRIRNNLDKGKVVEATTPQPPVQQTRTPALKQEALPSDAPPTATASTATLKAEPAIEDSVPDPLKMDIGEDDLAEIATPPRSPTPEEETEAASFALVGLENFSLAPPEYLSTEEADMLIKETITKMLEDGTVPQSEVKDLALSQNRDQGPKALWAMLITRLATRGFVDGAARQVDDGSSADAGEHRVRSLQGQSLAVRKLMLDFLKADFTNRIGFAAQWLAEEWLCDRVWKRQGKERQYPIWLEQIIDSWLPSIDGKNKSLASFLSELPEISSPTIRRIHELCLDKTRMTVGLSILGEMCATRPPCRLVASELLLGLTRAEDKAIRAKAIISVKTWASQSGPLEAIVLSYARASLKLLTRQPEPQDASEAKAEGERGQESPARDGVNAEEGDGAPAAEGDEMMPKDEADVLRFVELPFALCVKVPDMLDEIFQAFPKMQPFIQEAVKKHIAMLIRALGPNNAKLLMLLRTFPPGADSLALCVFTILTEKGRTPTLVALVKGLVEERDVDPRFLVPIMPDLDKAEIMKKLPKVVTILSSKAAEDRSLVKSVFQSIVTTPPQGFGSVSSNLPRVRQTELLTPVELMGLLHQAEKEIGLKNTVAAIQICFSMTDVFRSEVLGAVLNQILEEPNLPVLFMRTSFLHCDRHLQVIMAVSTYKSLSGYVSKNLLSRLITKKIWQNPPLWDGFILCAKLTAPSSFGALIQLPKEQLREVVSRQPDLRMGLKEYLTKKAGGNRARQAAFLDLLGPDEEPKVGATEGSNDSGSGSPLPTTNAVQAASPSAASRSSTPGVGGV</sequence>
<evidence type="ECO:0000313" key="2">
    <source>
        <dbReference type="Proteomes" id="UP000245626"/>
    </source>
</evidence>
<reference evidence="1 2" key="1">
    <citation type="journal article" date="2018" name="Mol. Biol. Evol.">
        <title>Broad Genomic Sampling Reveals a Smut Pathogenic Ancestry of the Fungal Clade Ustilaginomycotina.</title>
        <authorList>
            <person name="Kijpornyongpan T."/>
            <person name="Mondo S.J."/>
            <person name="Barry K."/>
            <person name="Sandor L."/>
            <person name="Lee J."/>
            <person name="Lipzen A."/>
            <person name="Pangilinan J."/>
            <person name="LaButti K."/>
            <person name="Hainaut M."/>
            <person name="Henrissat B."/>
            <person name="Grigoriev I.V."/>
            <person name="Spatafora J.W."/>
            <person name="Aime M.C."/>
        </authorList>
    </citation>
    <scope>NUCLEOTIDE SEQUENCE [LARGE SCALE GENOMIC DNA]</scope>
    <source>
        <strain evidence="1 2">SA 807</strain>
    </source>
</reference>
<dbReference type="Proteomes" id="UP000245626">
    <property type="component" value="Unassembled WGS sequence"/>
</dbReference>
<keyword evidence="2" id="KW-1185">Reference proteome</keyword>
<accession>A0ACD0NTN0</accession>
<proteinExistence type="predicted"/>
<organism evidence="1 2">
    <name type="scientific">Violaceomyces palustris</name>
    <dbReference type="NCBI Taxonomy" id="1673888"/>
    <lineage>
        <taxon>Eukaryota</taxon>
        <taxon>Fungi</taxon>
        <taxon>Dikarya</taxon>
        <taxon>Basidiomycota</taxon>
        <taxon>Ustilaginomycotina</taxon>
        <taxon>Ustilaginomycetes</taxon>
        <taxon>Violaceomycetales</taxon>
        <taxon>Violaceomycetaceae</taxon>
        <taxon>Violaceomyces</taxon>
    </lineage>
</organism>
<name>A0ACD0NTN0_9BASI</name>